<gene>
    <name evidence="2" type="ORF">VFH_V132880</name>
</gene>
<reference evidence="2 3" key="1">
    <citation type="submission" date="2023-01" db="EMBL/GenBank/DDBJ databases">
        <authorList>
            <person name="Kreplak J."/>
        </authorList>
    </citation>
    <scope>NUCLEOTIDE SEQUENCE [LARGE SCALE GENOMIC DNA]</scope>
</reference>
<evidence type="ECO:0000313" key="3">
    <source>
        <dbReference type="Proteomes" id="UP001157006"/>
    </source>
</evidence>
<sequence>MDSREDPMEDNLTPREETKEVQIGSLLSKIAYLGTNLSPKEESEIVDILKKNIDLFAWKPSDMPDIDPNIMCHHLVLDIGVRPVAQHKRKGGEEKRKAIIKEVDKLMKA</sequence>
<dbReference type="AlphaFoldDB" id="A0AAV1AWI6"/>
<proteinExistence type="predicted"/>
<organism evidence="2 3">
    <name type="scientific">Vicia faba</name>
    <name type="common">Broad bean</name>
    <name type="synonym">Faba vulgaris</name>
    <dbReference type="NCBI Taxonomy" id="3906"/>
    <lineage>
        <taxon>Eukaryota</taxon>
        <taxon>Viridiplantae</taxon>
        <taxon>Streptophyta</taxon>
        <taxon>Embryophyta</taxon>
        <taxon>Tracheophyta</taxon>
        <taxon>Spermatophyta</taxon>
        <taxon>Magnoliopsida</taxon>
        <taxon>eudicotyledons</taxon>
        <taxon>Gunneridae</taxon>
        <taxon>Pentapetalae</taxon>
        <taxon>rosids</taxon>
        <taxon>fabids</taxon>
        <taxon>Fabales</taxon>
        <taxon>Fabaceae</taxon>
        <taxon>Papilionoideae</taxon>
        <taxon>50 kb inversion clade</taxon>
        <taxon>NPAAA clade</taxon>
        <taxon>Hologalegina</taxon>
        <taxon>IRL clade</taxon>
        <taxon>Fabeae</taxon>
        <taxon>Vicia</taxon>
    </lineage>
</organism>
<keyword evidence="3" id="KW-1185">Reference proteome</keyword>
<dbReference type="EMBL" id="OX451740">
    <property type="protein sequence ID" value="CAI8614509.1"/>
    <property type="molecule type" value="Genomic_DNA"/>
</dbReference>
<feature type="region of interest" description="Disordered" evidence="1">
    <location>
        <begin position="1"/>
        <end position="20"/>
    </location>
</feature>
<protein>
    <recommendedName>
        <fullName evidence="4">Gag-pol polyprotein</fullName>
    </recommendedName>
</protein>
<dbReference type="Proteomes" id="UP001157006">
    <property type="component" value="Chromosome 5"/>
</dbReference>
<evidence type="ECO:0000256" key="1">
    <source>
        <dbReference type="SAM" id="MobiDB-lite"/>
    </source>
</evidence>
<evidence type="ECO:0008006" key="4">
    <source>
        <dbReference type="Google" id="ProtNLM"/>
    </source>
</evidence>
<accession>A0AAV1AWI6</accession>
<name>A0AAV1AWI6_VICFA</name>
<evidence type="ECO:0000313" key="2">
    <source>
        <dbReference type="EMBL" id="CAI8614509.1"/>
    </source>
</evidence>